<proteinExistence type="predicted"/>
<accession>A0ABP8MAU9</accession>
<evidence type="ECO:0000313" key="1">
    <source>
        <dbReference type="EMBL" id="GAA4446056.1"/>
    </source>
</evidence>
<comment type="caution">
    <text evidence="1">The sequence shown here is derived from an EMBL/GenBank/DDBJ whole genome shotgun (WGS) entry which is preliminary data.</text>
</comment>
<sequence>MGTLKILRLLALSVLWQSAIGQSRNYDPLSTDQIPAQPSKQSWHFVEDLKSPFWTKIEWENKKRGRNQVDLSKGIKLDTLFPDSKFRLQTVYEDLRNFCLAGKIAYGSGYRVKIVKDPALKGEEFRVDIARKSGQIAAGDPDGIRRGIFYLQDEMMKNGDPYLPLGSVTKVPTVKRRISRCFFSPIKRPGNQAGVGDELMDDIDYYPDGYLNRLSHEGVNGLWVTVSSKDGQENSVGFSDLVSTEITPNAGAGGERRLEKLRQIVNKCLRYGIRIYIKTMEPHVRFKEGDPILAKYPDLTGSLRGNTYFLCASGTSGQKYLYQATNKIFSAVPELGGIINISHGELYTTCLSALPATGGGEITCPRCSKLPPWQILHHSLSAMNKGMKDAEPDAELISWLYMPQPQSQSKGAPTTLADWVFDIPSNTPEGVVLQFNFESGVKKTVFGKELIGGDYWLSEPGPSDRFERIAKSAAGKHTPVSAKIQTSTSHEVATVPYLPVPSLIYKKFSAMRRLGVSHTMLSWIMGSYPGLMVKATERLSFEPYPDEEAFLNELASYYWRTEDAKKVVEAWKYFSEAYENYPLTNIFQYFGPMHDGPVWPLLLTPRDAPLSPTYQLGSRNTFLPWPPSGDRVPESFPDILSLEEMISMCKRMSDTWQVGLGLLDGFSEKYSGNRERVLDIGVAKALGIQFRSGYNILRFYQLREKLFRMKGEGRRLVLDELKEIIEEEIKSGGELVRLCRADSRLGFHPEAEGYKYYPEKLEWRINQLITTLAQDVPAIRKAIDRNEALFPEYTGESPQGAVAYALPISSSDPSGFWNRFEGEAAGSLRWKADYKDETLHIMIADFSKKGIGEKAASVKSAEVWVEPKRLWPARRYLMTPVSKASISTEIADGTLKAEVKIPFSELELKTGSLTPVRVNIKAFSEDGKTIVWREEHPLTPRLILGTQNSRDLGWLIFK</sequence>
<dbReference type="Proteomes" id="UP001501508">
    <property type="component" value="Unassembled WGS sequence"/>
</dbReference>
<evidence type="ECO:0000313" key="2">
    <source>
        <dbReference type="Proteomes" id="UP001501508"/>
    </source>
</evidence>
<dbReference type="EMBL" id="BAABEY010000036">
    <property type="protein sequence ID" value="GAA4446056.1"/>
    <property type="molecule type" value="Genomic_DNA"/>
</dbReference>
<protein>
    <submittedName>
        <fullName evidence="1">Uncharacterized protein</fullName>
    </submittedName>
</protein>
<reference evidence="2" key="1">
    <citation type="journal article" date="2019" name="Int. J. Syst. Evol. Microbiol.">
        <title>The Global Catalogue of Microorganisms (GCM) 10K type strain sequencing project: providing services to taxonomists for standard genome sequencing and annotation.</title>
        <authorList>
            <consortium name="The Broad Institute Genomics Platform"/>
            <consortium name="The Broad Institute Genome Sequencing Center for Infectious Disease"/>
            <person name="Wu L."/>
            <person name="Ma J."/>
        </authorList>
    </citation>
    <scope>NUCLEOTIDE SEQUENCE [LARGE SCALE GENOMIC DNA]</scope>
    <source>
        <strain evidence="2">JCM 31920</strain>
    </source>
</reference>
<name>A0ABP8MAU9_9BACT</name>
<keyword evidence="2" id="KW-1185">Reference proteome</keyword>
<organism evidence="1 2">
    <name type="scientific">Ravibacter arvi</name>
    <dbReference type="NCBI Taxonomy" id="2051041"/>
    <lineage>
        <taxon>Bacteria</taxon>
        <taxon>Pseudomonadati</taxon>
        <taxon>Bacteroidota</taxon>
        <taxon>Cytophagia</taxon>
        <taxon>Cytophagales</taxon>
        <taxon>Spirosomataceae</taxon>
        <taxon>Ravibacter</taxon>
    </lineage>
</organism>
<gene>
    <name evidence="1" type="ORF">GCM10023091_38530</name>
</gene>